<keyword evidence="4 6" id="KW-0472">Membrane</keyword>
<proteinExistence type="predicted"/>
<feature type="transmembrane region" description="Helical" evidence="6">
    <location>
        <begin position="389"/>
        <end position="413"/>
    </location>
</feature>
<comment type="subcellular location">
    <subcellularLocation>
        <location evidence="1">Cell membrane</location>
        <topology evidence="1">Multi-pass membrane protein</topology>
    </subcellularLocation>
</comment>
<dbReference type="RefSeq" id="WP_344292627.1">
    <property type="nucleotide sequence ID" value="NZ_BAAANJ010000001.1"/>
</dbReference>
<evidence type="ECO:0000256" key="2">
    <source>
        <dbReference type="ARBA" id="ARBA00022692"/>
    </source>
</evidence>
<feature type="transmembrane region" description="Helical" evidence="6">
    <location>
        <begin position="105"/>
        <end position="122"/>
    </location>
</feature>
<evidence type="ECO:0000259" key="7">
    <source>
        <dbReference type="PROSITE" id="PS50850"/>
    </source>
</evidence>
<name>A0ABN2LSU6_9MICO</name>
<dbReference type="Gene3D" id="1.20.1250.20">
    <property type="entry name" value="MFS general substrate transporter like domains"/>
    <property type="match status" value="1"/>
</dbReference>
<dbReference type="Proteomes" id="UP001500002">
    <property type="component" value="Unassembled WGS sequence"/>
</dbReference>
<feature type="transmembrane region" description="Helical" evidence="6">
    <location>
        <begin position="134"/>
        <end position="158"/>
    </location>
</feature>
<organism evidence="8 9">
    <name type="scientific">Agromyces neolithicus</name>
    <dbReference type="NCBI Taxonomy" id="269420"/>
    <lineage>
        <taxon>Bacteria</taxon>
        <taxon>Bacillati</taxon>
        <taxon>Actinomycetota</taxon>
        <taxon>Actinomycetes</taxon>
        <taxon>Micrococcales</taxon>
        <taxon>Microbacteriaceae</taxon>
        <taxon>Agromyces</taxon>
    </lineage>
</organism>
<keyword evidence="9" id="KW-1185">Reference proteome</keyword>
<dbReference type="InterPro" id="IPR005829">
    <property type="entry name" value="Sugar_transporter_CS"/>
</dbReference>
<gene>
    <name evidence="8" type="ORF">GCM10009749_02660</name>
</gene>
<keyword evidence="3 6" id="KW-1133">Transmembrane helix</keyword>
<dbReference type="PROSITE" id="PS00217">
    <property type="entry name" value="SUGAR_TRANSPORT_2"/>
    <property type="match status" value="1"/>
</dbReference>
<dbReference type="PANTHER" id="PTHR23501">
    <property type="entry name" value="MAJOR FACILITATOR SUPERFAMILY"/>
    <property type="match status" value="1"/>
</dbReference>
<accession>A0ABN2LSU6</accession>
<feature type="transmembrane region" description="Helical" evidence="6">
    <location>
        <begin position="45"/>
        <end position="64"/>
    </location>
</feature>
<evidence type="ECO:0000256" key="4">
    <source>
        <dbReference type="ARBA" id="ARBA00023136"/>
    </source>
</evidence>
<feature type="transmembrane region" description="Helical" evidence="6">
    <location>
        <begin position="293"/>
        <end position="316"/>
    </location>
</feature>
<feature type="region of interest" description="Disordered" evidence="5">
    <location>
        <begin position="457"/>
        <end position="493"/>
    </location>
</feature>
<dbReference type="PROSITE" id="PS50850">
    <property type="entry name" value="MFS"/>
    <property type="match status" value="1"/>
</dbReference>
<evidence type="ECO:0000256" key="6">
    <source>
        <dbReference type="SAM" id="Phobius"/>
    </source>
</evidence>
<comment type="caution">
    <text evidence="8">The sequence shown here is derived from an EMBL/GenBank/DDBJ whole genome shotgun (WGS) entry which is preliminary data.</text>
</comment>
<dbReference type="PANTHER" id="PTHR23501:SF197">
    <property type="entry name" value="COMD"/>
    <property type="match status" value="1"/>
</dbReference>
<dbReference type="InterPro" id="IPR020846">
    <property type="entry name" value="MFS_dom"/>
</dbReference>
<reference evidence="8 9" key="1">
    <citation type="journal article" date="2019" name="Int. J. Syst. Evol. Microbiol.">
        <title>The Global Catalogue of Microorganisms (GCM) 10K type strain sequencing project: providing services to taxonomists for standard genome sequencing and annotation.</title>
        <authorList>
            <consortium name="The Broad Institute Genomics Platform"/>
            <consortium name="The Broad Institute Genome Sequencing Center for Infectious Disease"/>
            <person name="Wu L."/>
            <person name="Ma J."/>
        </authorList>
    </citation>
    <scope>NUCLEOTIDE SEQUENCE [LARGE SCALE GENOMIC DNA]</scope>
    <source>
        <strain evidence="8 9">JCM 14322</strain>
    </source>
</reference>
<evidence type="ECO:0000256" key="5">
    <source>
        <dbReference type="SAM" id="MobiDB-lite"/>
    </source>
</evidence>
<feature type="transmembrane region" description="Helical" evidence="6">
    <location>
        <begin position="76"/>
        <end position="99"/>
    </location>
</feature>
<dbReference type="InterPro" id="IPR036259">
    <property type="entry name" value="MFS_trans_sf"/>
</dbReference>
<feature type="transmembrane region" description="Helical" evidence="6">
    <location>
        <begin position="328"/>
        <end position="347"/>
    </location>
</feature>
<feature type="transmembrane region" description="Helical" evidence="6">
    <location>
        <begin position="197"/>
        <end position="217"/>
    </location>
</feature>
<protein>
    <recommendedName>
        <fullName evidence="7">Major facilitator superfamily (MFS) profile domain-containing protein</fullName>
    </recommendedName>
</protein>
<feature type="transmembrane region" description="Helical" evidence="6">
    <location>
        <begin position="266"/>
        <end position="287"/>
    </location>
</feature>
<feature type="transmembrane region" description="Helical" evidence="6">
    <location>
        <begin position="433"/>
        <end position="451"/>
    </location>
</feature>
<dbReference type="SUPFAM" id="SSF103473">
    <property type="entry name" value="MFS general substrate transporter"/>
    <property type="match status" value="1"/>
</dbReference>
<dbReference type="Pfam" id="PF07690">
    <property type="entry name" value="MFS_1"/>
    <property type="match status" value="1"/>
</dbReference>
<keyword evidence="2 6" id="KW-0812">Transmembrane</keyword>
<evidence type="ECO:0000256" key="1">
    <source>
        <dbReference type="ARBA" id="ARBA00004651"/>
    </source>
</evidence>
<dbReference type="InterPro" id="IPR011701">
    <property type="entry name" value="MFS"/>
</dbReference>
<evidence type="ECO:0000313" key="9">
    <source>
        <dbReference type="Proteomes" id="UP001500002"/>
    </source>
</evidence>
<evidence type="ECO:0000256" key="3">
    <source>
        <dbReference type="ARBA" id="ARBA00022989"/>
    </source>
</evidence>
<dbReference type="Gene3D" id="1.20.1720.10">
    <property type="entry name" value="Multidrug resistance protein D"/>
    <property type="match status" value="1"/>
</dbReference>
<feature type="transmembrane region" description="Helical" evidence="6">
    <location>
        <begin position="353"/>
        <end position="377"/>
    </location>
</feature>
<feature type="transmembrane region" description="Helical" evidence="6">
    <location>
        <begin position="223"/>
        <end position="245"/>
    </location>
</feature>
<feature type="compositionally biased region" description="Basic and acidic residues" evidence="5">
    <location>
        <begin position="471"/>
        <end position="493"/>
    </location>
</feature>
<dbReference type="PRINTS" id="PR01036">
    <property type="entry name" value="TCRTETB"/>
</dbReference>
<feature type="domain" description="Major facilitator superfamily (MFS) profile" evidence="7">
    <location>
        <begin position="11"/>
        <end position="454"/>
    </location>
</feature>
<evidence type="ECO:0000313" key="8">
    <source>
        <dbReference type="EMBL" id="GAA1798478.1"/>
    </source>
</evidence>
<feature type="transmembrane region" description="Helical" evidence="6">
    <location>
        <begin position="164"/>
        <end position="185"/>
    </location>
</feature>
<dbReference type="EMBL" id="BAAANJ010000001">
    <property type="protein sequence ID" value="GAA1798478.1"/>
    <property type="molecule type" value="Genomic_DNA"/>
</dbReference>
<sequence>MPGTTRRLWPMLTCLMVVMLLGAIDQTASAPALPLIAQEFGGVHLMPLVVVAYLGAATAAMPAYGKLGDRFGRRPVLLTAIVLFAAGAVVAATAASLPIFVGARIVQGLGGGGLMLSAQAIIGEIVSPRERGRYLGWIGIVYVIAAVGGPLIGGVVIQTVGWRWIFVGYLPLAVVAFVLAVRTLRLPRPSEKRPLDIVGAVSVAVLIAAVVVLASVVERGQPWPAITALIGVIALAATTWIITALRATDPVIPLGLFRDPAFSVPVAVSLLIGVALFGTISFLPAVVQLGLGVSPVIAGSTVTVAMAGVIVTMTVSGRMIARTGRYRVYPVVGTATAAVGLGLLGLLRADTPLWAAALVLLMIGAGIGLVMQVMLLAAQNAVAHANLGVATSTVVFIRQVGATIGVAVTGALINVRSEAAAPGEYLDAVAPVFGYGSIVLVLAFALTLMLPERPLRTTAHRGTEESDEPEEPGKPRASGERASSRDREGEWTA</sequence>